<evidence type="ECO:0000313" key="2">
    <source>
        <dbReference type="EMBL" id="SCU65194.1"/>
    </source>
</evidence>
<dbReference type="EMBL" id="CZPT02000237">
    <property type="protein sequence ID" value="SCU65194.1"/>
    <property type="molecule type" value="Genomic_DNA"/>
</dbReference>
<evidence type="ECO:0000313" key="3">
    <source>
        <dbReference type="Proteomes" id="UP000195570"/>
    </source>
</evidence>
<name>A0A1G4I0V2_TRYEQ</name>
<dbReference type="VEuPathDB" id="TriTrypDB:TEOVI_000576800"/>
<keyword evidence="3" id="KW-1185">Reference proteome</keyword>
<gene>
    <name evidence="2" type="ORF">TEOVI_000576800</name>
</gene>
<dbReference type="AlphaFoldDB" id="A0A1G4I0V2"/>
<protein>
    <submittedName>
        <fullName evidence="2">Expression site-associated gene 1 (ESAG1) protein, putative</fullName>
    </submittedName>
</protein>
<dbReference type="RefSeq" id="XP_067076836.1">
    <property type="nucleotide sequence ID" value="XM_067220735.1"/>
</dbReference>
<feature type="chain" id="PRO_5009235231" evidence="1">
    <location>
        <begin position="21"/>
        <end position="328"/>
    </location>
</feature>
<proteinExistence type="predicted"/>
<comment type="caution">
    <text evidence="2">The sequence shown here is derived from an EMBL/GenBank/DDBJ whole genome shotgun (WGS) entry which is preliminary data.</text>
</comment>
<dbReference type="GeneID" id="92379707"/>
<dbReference type="InterPro" id="IPR004922">
    <property type="entry name" value="ESAG"/>
</dbReference>
<keyword evidence="1" id="KW-0732">Signal</keyword>
<sequence>MKATAMYFVILLFLSVCTFGESVCTLVADGDGVDNLHESVCYLSCLSNALNKLYSDGEQKLIVNEEIYANTSRILDDMEGRTDESTKYLSVISSVMDGKHDNLEKLISYGNEMGDIVAKVGGLFAEVNESVRVVRKVLPTALIKASKYYTAIAEIERTVWDDVKALESGDQSACIGEKFKSVAELKTMCGDHTCPLTEGLNDRTLKRYGKGCLEINVLNKSGSVIDCINLPRNNLYKNGAGSNSSDLLKWKGEFQNEATRFQLTVEVQNIFGPLLIPFAAGKPPYVLIAVMSNITSLHSQFNKAHNNFTSLLFDIDVTGNVNNTNSTI</sequence>
<dbReference type="Pfam" id="PF03238">
    <property type="entry name" value="ESAG1"/>
    <property type="match status" value="1"/>
</dbReference>
<dbReference type="Proteomes" id="UP000195570">
    <property type="component" value="Unassembled WGS sequence"/>
</dbReference>
<reference evidence="2" key="1">
    <citation type="submission" date="2016-09" db="EMBL/GenBank/DDBJ databases">
        <authorList>
            <person name="Hebert L."/>
            <person name="Moumen B."/>
        </authorList>
    </citation>
    <scope>NUCLEOTIDE SEQUENCE [LARGE SCALE GENOMIC DNA]</scope>
    <source>
        <strain evidence="2">OVI</strain>
    </source>
</reference>
<feature type="signal peptide" evidence="1">
    <location>
        <begin position="1"/>
        <end position="20"/>
    </location>
</feature>
<accession>A0A1G4I0V2</accession>
<evidence type="ECO:0000256" key="1">
    <source>
        <dbReference type="SAM" id="SignalP"/>
    </source>
</evidence>
<organism evidence="2 3">
    <name type="scientific">Trypanosoma equiperdum</name>
    <dbReference type="NCBI Taxonomy" id="5694"/>
    <lineage>
        <taxon>Eukaryota</taxon>
        <taxon>Discoba</taxon>
        <taxon>Euglenozoa</taxon>
        <taxon>Kinetoplastea</taxon>
        <taxon>Metakinetoplastina</taxon>
        <taxon>Trypanosomatida</taxon>
        <taxon>Trypanosomatidae</taxon>
        <taxon>Trypanosoma</taxon>
    </lineage>
</organism>